<dbReference type="EMBL" id="LBUZ01000027">
    <property type="protein sequence ID" value="KKQ74744.1"/>
    <property type="molecule type" value="Genomic_DNA"/>
</dbReference>
<feature type="transmembrane region" description="Helical" evidence="1">
    <location>
        <begin position="46"/>
        <end position="70"/>
    </location>
</feature>
<evidence type="ECO:0000313" key="2">
    <source>
        <dbReference type="EMBL" id="KKQ74744.1"/>
    </source>
</evidence>
<gene>
    <name evidence="2" type="ORF">US96_C0027G0013</name>
</gene>
<keyword evidence="1" id="KW-1133">Transmembrane helix</keyword>
<dbReference type="InterPro" id="IPR029044">
    <property type="entry name" value="Nucleotide-diphossugar_trans"/>
</dbReference>
<feature type="transmembrane region" description="Helical" evidence="1">
    <location>
        <begin position="20"/>
        <end position="40"/>
    </location>
</feature>
<keyword evidence="1" id="KW-0472">Membrane</keyword>
<feature type="transmembrane region" description="Helical" evidence="1">
    <location>
        <begin position="419"/>
        <end position="438"/>
    </location>
</feature>
<dbReference type="PANTHER" id="PTHR36851:SF1">
    <property type="entry name" value="GLYCO_TRANS_2-LIKE DOMAIN-CONTAINING PROTEIN"/>
    <property type="match status" value="1"/>
</dbReference>
<name>A0A0G0MM17_9BACT</name>
<keyword evidence="1" id="KW-0812">Transmembrane</keyword>
<proteinExistence type="predicted"/>
<dbReference type="SUPFAM" id="SSF53448">
    <property type="entry name" value="Nucleotide-diphospho-sugar transferases"/>
    <property type="match status" value="1"/>
</dbReference>
<accession>A0A0G0MM17</accession>
<organism evidence="2 3">
    <name type="scientific">Candidatus Woesebacteria bacterium GW2011_GWB1_38_5b</name>
    <dbReference type="NCBI Taxonomy" id="1618569"/>
    <lineage>
        <taxon>Bacteria</taxon>
        <taxon>Candidatus Woeseibacteriota</taxon>
    </lineage>
</organism>
<dbReference type="Gene3D" id="3.90.550.10">
    <property type="entry name" value="Spore Coat Polysaccharide Biosynthesis Protein SpsA, Chain A"/>
    <property type="match status" value="1"/>
</dbReference>
<dbReference type="Proteomes" id="UP000034181">
    <property type="component" value="Unassembled WGS sequence"/>
</dbReference>
<dbReference type="AlphaFoldDB" id="A0A0G0MM17"/>
<reference evidence="2 3" key="1">
    <citation type="journal article" date="2015" name="Nature">
        <title>rRNA introns, odd ribosomes, and small enigmatic genomes across a large radiation of phyla.</title>
        <authorList>
            <person name="Brown C.T."/>
            <person name="Hug L.A."/>
            <person name="Thomas B.C."/>
            <person name="Sharon I."/>
            <person name="Castelle C.J."/>
            <person name="Singh A."/>
            <person name="Wilkins M.J."/>
            <person name="Williams K.H."/>
            <person name="Banfield J.F."/>
        </authorList>
    </citation>
    <scope>NUCLEOTIDE SEQUENCE [LARGE SCALE GENOMIC DNA]</scope>
</reference>
<dbReference type="PANTHER" id="PTHR36851">
    <property type="entry name" value="UNNAMED PRODUCT"/>
    <property type="match status" value="1"/>
</dbReference>
<feature type="transmembrane region" description="Helical" evidence="1">
    <location>
        <begin position="459"/>
        <end position="478"/>
    </location>
</feature>
<protein>
    <recommendedName>
        <fullName evidence="4">Glycosyltransferase 2-like domain-containing protein</fullName>
    </recommendedName>
</protein>
<evidence type="ECO:0000256" key="1">
    <source>
        <dbReference type="SAM" id="Phobius"/>
    </source>
</evidence>
<evidence type="ECO:0008006" key="4">
    <source>
        <dbReference type="Google" id="ProtNLM"/>
    </source>
</evidence>
<evidence type="ECO:0000313" key="3">
    <source>
        <dbReference type="Proteomes" id="UP000034181"/>
    </source>
</evidence>
<feature type="transmembrane region" description="Helical" evidence="1">
    <location>
        <begin position="385"/>
        <end position="407"/>
    </location>
</feature>
<sequence>MTNFFNTIFTRYPVKTQRSLSVLPGFVSWFLILFPIWGSLFIPYAVAYFVLFFDVFWFYRSFSLVITAYISSKKIKDAESENWLEKASKLTGFEKVTHIIVIPNYKETDEKLRRIVGTIAAQTFPLGRIYIFLAMEKREKNARQKSAKIIKEFENIFGGIYATYHPDIQDEVKGKSSNQSFAAKEANKLLVEGGLIDENFSTITTADADSMFDRQYFSYLTFGFLKDAKRYNRFWQSANVDHNNFWSVPAATRIFSFFSSLWRTGLLVQGDRLIPTSTYSLSYLLLKRIGYWDTDVIPEDYRVFFKAFFAMKGDIATNPIFLKTSMDSPLSPTYIGSLKNKYSQIRRWSYGASDDPLFIKWWFTVPGVPFIRKTKILFHVLLDHFLWPVNWFILTISANIITLINPVFAKTTIGYNLPILARFILSSTLIALIIMVVIDYRNRPKHLSKSKIRELVFPLEFILMPIAGFFLNSLPAIISHTQLMLGKKMEYKVTEKL</sequence>
<comment type="caution">
    <text evidence="2">The sequence shown here is derived from an EMBL/GenBank/DDBJ whole genome shotgun (WGS) entry which is preliminary data.</text>
</comment>